<dbReference type="OrthoDB" id="3225586at2"/>
<evidence type="ECO:0000256" key="4">
    <source>
        <dbReference type="ARBA" id="ARBA00022989"/>
    </source>
</evidence>
<feature type="transmembrane region" description="Helical" evidence="6">
    <location>
        <begin position="76"/>
        <end position="93"/>
    </location>
</feature>
<dbReference type="InterPro" id="IPR036259">
    <property type="entry name" value="MFS_trans_sf"/>
</dbReference>
<feature type="transmembrane region" description="Helical" evidence="6">
    <location>
        <begin position="387"/>
        <end position="403"/>
    </location>
</feature>
<dbReference type="Gene3D" id="1.20.1250.20">
    <property type="entry name" value="MFS general substrate transporter like domains"/>
    <property type="match status" value="2"/>
</dbReference>
<dbReference type="AlphaFoldDB" id="A0A261FW10"/>
<gene>
    <name evidence="8" type="ORF">BLEM_0087</name>
</gene>
<feature type="domain" description="Major facilitator superfamily (MFS) profile" evidence="7">
    <location>
        <begin position="10"/>
        <end position="409"/>
    </location>
</feature>
<feature type="transmembrane region" description="Helical" evidence="6">
    <location>
        <begin position="352"/>
        <end position="375"/>
    </location>
</feature>
<evidence type="ECO:0000256" key="2">
    <source>
        <dbReference type="ARBA" id="ARBA00022475"/>
    </source>
</evidence>
<organism evidence="8 9">
    <name type="scientific">Bifidobacterium lemurum</name>
    <dbReference type="NCBI Taxonomy" id="1603886"/>
    <lineage>
        <taxon>Bacteria</taxon>
        <taxon>Bacillati</taxon>
        <taxon>Actinomycetota</taxon>
        <taxon>Actinomycetes</taxon>
        <taxon>Bifidobacteriales</taxon>
        <taxon>Bifidobacteriaceae</taxon>
        <taxon>Bifidobacterium</taxon>
    </lineage>
</organism>
<dbReference type="EMBL" id="MWWX01000001">
    <property type="protein sequence ID" value="OZG63384.1"/>
    <property type="molecule type" value="Genomic_DNA"/>
</dbReference>
<keyword evidence="2" id="KW-1003">Cell membrane</keyword>
<feature type="transmembrane region" description="Helical" evidence="6">
    <location>
        <begin position="165"/>
        <end position="182"/>
    </location>
</feature>
<keyword evidence="9" id="KW-1185">Reference proteome</keyword>
<feature type="transmembrane region" description="Helical" evidence="6">
    <location>
        <begin position="143"/>
        <end position="159"/>
    </location>
</feature>
<proteinExistence type="predicted"/>
<feature type="transmembrane region" description="Helical" evidence="6">
    <location>
        <begin position="99"/>
        <end position="122"/>
    </location>
</feature>
<accession>A0A261FW10</accession>
<evidence type="ECO:0000259" key="7">
    <source>
        <dbReference type="PROSITE" id="PS50850"/>
    </source>
</evidence>
<name>A0A261FW10_9BIFI</name>
<feature type="transmembrane region" description="Helical" evidence="6">
    <location>
        <begin position="228"/>
        <end position="246"/>
    </location>
</feature>
<comment type="subcellular location">
    <subcellularLocation>
        <location evidence="1">Cell membrane</location>
        <topology evidence="1">Multi-pass membrane protein</topology>
    </subcellularLocation>
</comment>
<dbReference type="STRING" id="1603886.GCA_001895165_01186"/>
<evidence type="ECO:0000256" key="3">
    <source>
        <dbReference type="ARBA" id="ARBA00022692"/>
    </source>
</evidence>
<sequence length="422" mass="44664">MTNRNPNSVATKAAVLSISMLLLGSPAINGALPFMQASLGVTASQNEMLSTLPNFAVAIFIVIATWLAGRIGMKRTVFIGLLIVGAAGVVPMFTDDYPVVFASRLALGAGLGMFNALAVGLINELYDGATKSTMLGLRSSAENVGQMALTFLAGVLLNFGWHWSFAIYFLAFPVAAFFWIHVPDDRPAAAVSLSAASTIESAEEVASLHALPPDSAVADKRAERLNPFVWALVLFAIMQMLNNLAVSVRFPAIATAIQGEGYNSSFLLSLLPVLGIVGGCVFGAAKRRIGKAVLYIGLAGYILIDMLISLSDGNFAMVMAGVLLTGFPTTWCFPYVFDALDRIVAPRHRQLATSLVFIGCNIGQFLAPISMSAIAAATGSEAPTAPFPIYGVVFAGILVGVIIHDMRHRNNPDAGHTHLIMD</sequence>
<keyword evidence="4 6" id="KW-1133">Transmembrane helix</keyword>
<dbReference type="RefSeq" id="WP_072725484.1">
    <property type="nucleotide sequence ID" value="NZ_BDIS01000015.1"/>
</dbReference>
<feature type="transmembrane region" description="Helical" evidence="6">
    <location>
        <begin position="292"/>
        <end position="310"/>
    </location>
</feature>
<protein>
    <submittedName>
        <fullName evidence="8">MFS transporter</fullName>
    </submittedName>
</protein>
<dbReference type="GO" id="GO:0005886">
    <property type="term" value="C:plasma membrane"/>
    <property type="evidence" value="ECO:0007669"/>
    <property type="project" value="UniProtKB-SubCell"/>
</dbReference>
<dbReference type="Proteomes" id="UP000216352">
    <property type="component" value="Unassembled WGS sequence"/>
</dbReference>
<dbReference type="GO" id="GO:0022857">
    <property type="term" value="F:transmembrane transporter activity"/>
    <property type="evidence" value="ECO:0007669"/>
    <property type="project" value="InterPro"/>
</dbReference>
<dbReference type="InterPro" id="IPR011701">
    <property type="entry name" value="MFS"/>
</dbReference>
<dbReference type="PROSITE" id="PS50850">
    <property type="entry name" value="MFS"/>
    <property type="match status" value="1"/>
</dbReference>
<keyword evidence="5 6" id="KW-0472">Membrane</keyword>
<dbReference type="PANTHER" id="PTHR43124:SF3">
    <property type="entry name" value="CHLORAMPHENICOL EFFLUX PUMP RV0191"/>
    <property type="match status" value="1"/>
</dbReference>
<feature type="transmembrane region" description="Helical" evidence="6">
    <location>
        <begin position="266"/>
        <end position="285"/>
    </location>
</feature>
<reference evidence="8 9" key="1">
    <citation type="journal article" date="2017" name="BMC Genomics">
        <title>Comparative genomic and phylogenomic analyses of the Bifidobacteriaceae family.</title>
        <authorList>
            <person name="Lugli G.A."/>
            <person name="Milani C."/>
            <person name="Turroni F."/>
            <person name="Duranti S."/>
            <person name="Mancabelli L."/>
            <person name="Mangifesta M."/>
            <person name="Ferrario C."/>
            <person name="Modesto M."/>
            <person name="Mattarelli P."/>
            <person name="Jiri K."/>
            <person name="van Sinderen D."/>
            <person name="Ventura M."/>
        </authorList>
    </citation>
    <scope>NUCLEOTIDE SEQUENCE [LARGE SCALE GENOMIC DNA]</scope>
    <source>
        <strain evidence="8 9">DSM 28807</strain>
    </source>
</reference>
<dbReference type="InterPro" id="IPR020846">
    <property type="entry name" value="MFS_dom"/>
</dbReference>
<evidence type="ECO:0000256" key="6">
    <source>
        <dbReference type="SAM" id="Phobius"/>
    </source>
</evidence>
<dbReference type="SUPFAM" id="SSF103473">
    <property type="entry name" value="MFS general substrate transporter"/>
    <property type="match status" value="1"/>
</dbReference>
<dbReference type="InterPro" id="IPR050189">
    <property type="entry name" value="MFS_Efflux_Transporters"/>
</dbReference>
<comment type="caution">
    <text evidence="8">The sequence shown here is derived from an EMBL/GenBank/DDBJ whole genome shotgun (WGS) entry which is preliminary data.</text>
</comment>
<keyword evidence="3 6" id="KW-0812">Transmembrane</keyword>
<dbReference type="PANTHER" id="PTHR43124">
    <property type="entry name" value="PURINE EFFLUX PUMP PBUE"/>
    <property type="match status" value="1"/>
</dbReference>
<evidence type="ECO:0000313" key="9">
    <source>
        <dbReference type="Proteomes" id="UP000216352"/>
    </source>
</evidence>
<feature type="transmembrane region" description="Helical" evidence="6">
    <location>
        <begin position="316"/>
        <end position="340"/>
    </location>
</feature>
<evidence type="ECO:0000256" key="1">
    <source>
        <dbReference type="ARBA" id="ARBA00004651"/>
    </source>
</evidence>
<evidence type="ECO:0000313" key="8">
    <source>
        <dbReference type="EMBL" id="OZG63384.1"/>
    </source>
</evidence>
<feature type="transmembrane region" description="Helical" evidence="6">
    <location>
        <begin position="52"/>
        <end position="69"/>
    </location>
</feature>
<evidence type="ECO:0000256" key="5">
    <source>
        <dbReference type="ARBA" id="ARBA00023136"/>
    </source>
</evidence>
<dbReference type="Pfam" id="PF07690">
    <property type="entry name" value="MFS_1"/>
    <property type="match status" value="1"/>
</dbReference>